<evidence type="ECO:0000256" key="1">
    <source>
        <dbReference type="SAM" id="Phobius"/>
    </source>
</evidence>
<accession>A0A1W1EBY4</accession>
<keyword evidence="1" id="KW-1133">Transmembrane helix</keyword>
<dbReference type="EMBL" id="FPKX01000008">
    <property type="protein sequence ID" value="SFZ97538.1"/>
    <property type="molecule type" value="Genomic_DNA"/>
</dbReference>
<reference evidence="2" key="1">
    <citation type="submission" date="2016-10" db="EMBL/GenBank/DDBJ databases">
        <authorList>
            <person name="de Groot N.N."/>
        </authorList>
    </citation>
    <scope>NUCLEOTIDE SEQUENCE</scope>
</reference>
<gene>
    <name evidence="2" type="ORF">MNB_SV-5-502</name>
</gene>
<sequence>MEVEEGAKQCPHCGTHNPTIGVKKALMWTVGVITLFYIVGFVLELFN</sequence>
<feature type="transmembrane region" description="Helical" evidence="1">
    <location>
        <begin position="25"/>
        <end position="46"/>
    </location>
</feature>
<name>A0A1W1EBY4_9ZZZZ</name>
<organism evidence="2">
    <name type="scientific">hydrothermal vent metagenome</name>
    <dbReference type="NCBI Taxonomy" id="652676"/>
    <lineage>
        <taxon>unclassified sequences</taxon>
        <taxon>metagenomes</taxon>
        <taxon>ecological metagenomes</taxon>
    </lineage>
</organism>
<keyword evidence="1" id="KW-0472">Membrane</keyword>
<evidence type="ECO:0000313" key="2">
    <source>
        <dbReference type="EMBL" id="SFZ97538.1"/>
    </source>
</evidence>
<proteinExistence type="predicted"/>
<keyword evidence="1" id="KW-0812">Transmembrane</keyword>
<dbReference type="AlphaFoldDB" id="A0A1W1EBY4"/>
<protein>
    <submittedName>
        <fullName evidence="2">Uncharacterized protein</fullName>
    </submittedName>
</protein>